<evidence type="ECO:0000313" key="2">
    <source>
        <dbReference type="EMBL" id="OMJ72542.1"/>
    </source>
</evidence>
<dbReference type="EMBL" id="MPUH01000892">
    <property type="protein sequence ID" value="OMJ72542.1"/>
    <property type="molecule type" value="Genomic_DNA"/>
</dbReference>
<name>A0A1R2B702_9CILI</name>
<protein>
    <submittedName>
        <fullName evidence="2">Uncharacterized protein</fullName>
    </submittedName>
</protein>
<dbReference type="AlphaFoldDB" id="A0A1R2B702"/>
<gene>
    <name evidence="2" type="ORF">SteCoe_28985</name>
</gene>
<evidence type="ECO:0000313" key="3">
    <source>
        <dbReference type="Proteomes" id="UP000187209"/>
    </source>
</evidence>
<dbReference type="OrthoDB" id="406368at2759"/>
<comment type="caution">
    <text evidence="2">The sequence shown here is derived from an EMBL/GenBank/DDBJ whole genome shotgun (WGS) entry which is preliminary data.</text>
</comment>
<sequence length="275" mass="31046">MISDIYKLTRNKADYGIEGYTVAKTCNYATRESKFPTAKRKDLTYEAQVHSKEPDPTKYNITYEKSIERYWTKPNGKFLKSKKKSVMEEISLRARSTPGPGAYGLDTKSPPKQTKGSFSKGEKLSFLSSVEWYSEETPCSWKYSPSPIKRKDLKGWRKPASAKPTQKEDVGPGKYSDGLAVAYKKTTNSTISHSFSKSKDKNDSIYKKAKLTGYVPGVGAYKDIEIAFSKQIYKKPRTPVIFPYKAKSFTDDLVKRSKETPGPGAYYIGPPIKKK</sequence>
<accession>A0A1R2B702</accession>
<reference evidence="2 3" key="1">
    <citation type="submission" date="2016-11" db="EMBL/GenBank/DDBJ databases">
        <title>The macronuclear genome of Stentor coeruleus: a giant cell with tiny introns.</title>
        <authorList>
            <person name="Slabodnick M."/>
            <person name="Ruby J.G."/>
            <person name="Reiff S.B."/>
            <person name="Swart E.C."/>
            <person name="Gosai S."/>
            <person name="Prabakaran S."/>
            <person name="Witkowska E."/>
            <person name="Larue G.E."/>
            <person name="Fisher S."/>
            <person name="Freeman R.M."/>
            <person name="Gunawardena J."/>
            <person name="Chu W."/>
            <person name="Stover N.A."/>
            <person name="Gregory B.D."/>
            <person name="Nowacki M."/>
            <person name="Derisi J."/>
            <person name="Roy S.W."/>
            <person name="Marshall W.F."/>
            <person name="Sood P."/>
        </authorList>
    </citation>
    <scope>NUCLEOTIDE SEQUENCE [LARGE SCALE GENOMIC DNA]</scope>
    <source>
        <strain evidence="2">WM001</strain>
    </source>
</reference>
<organism evidence="2 3">
    <name type="scientific">Stentor coeruleus</name>
    <dbReference type="NCBI Taxonomy" id="5963"/>
    <lineage>
        <taxon>Eukaryota</taxon>
        <taxon>Sar</taxon>
        <taxon>Alveolata</taxon>
        <taxon>Ciliophora</taxon>
        <taxon>Postciliodesmatophora</taxon>
        <taxon>Heterotrichea</taxon>
        <taxon>Heterotrichida</taxon>
        <taxon>Stentoridae</taxon>
        <taxon>Stentor</taxon>
    </lineage>
</organism>
<feature type="region of interest" description="Disordered" evidence="1">
    <location>
        <begin position="93"/>
        <end position="119"/>
    </location>
</feature>
<evidence type="ECO:0000256" key="1">
    <source>
        <dbReference type="SAM" id="MobiDB-lite"/>
    </source>
</evidence>
<keyword evidence="3" id="KW-1185">Reference proteome</keyword>
<proteinExistence type="predicted"/>
<feature type="region of interest" description="Disordered" evidence="1">
    <location>
        <begin position="144"/>
        <end position="173"/>
    </location>
</feature>
<dbReference type="Proteomes" id="UP000187209">
    <property type="component" value="Unassembled WGS sequence"/>
</dbReference>